<dbReference type="RefSeq" id="WP_066065979.1">
    <property type="nucleotide sequence ID" value="NZ_CP013015.1"/>
</dbReference>
<dbReference type="SUPFAM" id="SSF53300">
    <property type="entry name" value="vWA-like"/>
    <property type="match status" value="1"/>
</dbReference>
<dbReference type="AlphaFoldDB" id="A0A7U4QMR0"/>
<reference evidence="3 4" key="1">
    <citation type="submission" date="2015-10" db="EMBL/GenBank/DDBJ databases">
        <title>Candidatus Desulfofervidus auxilii, a hydrogenotrophic sulfate-reducing bacterium involved in the thermophilic anaerobic oxidation of methane.</title>
        <authorList>
            <person name="Krukenberg V."/>
            <person name="Richter M."/>
            <person name="Wegener G."/>
        </authorList>
    </citation>
    <scope>NUCLEOTIDE SEQUENCE [LARGE SCALE GENOMIC DNA]</scope>
    <source>
        <strain evidence="3 4">HS1</strain>
    </source>
</reference>
<dbReference type="Gene3D" id="3.40.50.410">
    <property type="entry name" value="von Willebrand factor, type A domain"/>
    <property type="match status" value="1"/>
</dbReference>
<dbReference type="InterPro" id="IPR036465">
    <property type="entry name" value="vWFA_dom_sf"/>
</dbReference>
<dbReference type="SMART" id="SM00327">
    <property type="entry name" value="VWA"/>
    <property type="match status" value="1"/>
</dbReference>
<dbReference type="KEGG" id="daw:HS1_002417"/>
<dbReference type="InterPro" id="IPR002035">
    <property type="entry name" value="VWF_A"/>
</dbReference>
<evidence type="ECO:0000313" key="4">
    <source>
        <dbReference type="Proteomes" id="UP000070560"/>
    </source>
</evidence>
<gene>
    <name evidence="3" type="ORF">HS1_002417</name>
</gene>
<feature type="compositionally biased region" description="Basic and acidic residues" evidence="1">
    <location>
        <begin position="273"/>
        <end position="283"/>
    </location>
</feature>
<accession>A0A7U4QMR0</accession>
<dbReference type="CDD" id="cd00198">
    <property type="entry name" value="vWFA"/>
    <property type="match status" value="1"/>
</dbReference>
<feature type="domain" description="VWFA" evidence="2">
    <location>
        <begin position="401"/>
        <end position="539"/>
    </location>
</feature>
<dbReference type="Proteomes" id="UP000070560">
    <property type="component" value="Chromosome"/>
</dbReference>
<dbReference type="PROSITE" id="PS50234">
    <property type="entry name" value="VWFA"/>
    <property type="match status" value="1"/>
</dbReference>
<keyword evidence="4" id="KW-1185">Reference proteome</keyword>
<feature type="region of interest" description="Disordered" evidence="1">
    <location>
        <begin position="273"/>
        <end position="300"/>
    </location>
</feature>
<dbReference type="EMBL" id="CP013015">
    <property type="protein sequence ID" value="AMM42199.1"/>
    <property type="molecule type" value="Genomic_DNA"/>
</dbReference>
<protein>
    <submittedName>
        <fullName evidence="3">von Willebrand factor, type A domain protein</fullName>
    </submittedName>
</protein>
<evidence type="ECO:0000259" key="2">
    <source>
        <dbReference type="PROSITE" id="PS50234"/>
    </source>
</evidence>
<organism evidence="3 4">
    <name type="scientific">Desulfofervidus auxilii</name>
    <dbReference type="NCBI Taxonomy" id="1621989"/>
    <lineage>
        <taxon>Bacteria</taxon>
        <taxon>Pseudomonadati</taxon>
        <taxon>Thermodesulfobacteriota</taxon>
        <taxon>Candidatus Desulfofervidia</taxon>
        <taxon>Candidatus Desulfofervidales</taxon>
        <taxon>Candidatus Desulfofervidaceae</taxon>
        <taxon>Candidatus Desulfofervidus</taxon>
    </lineage>
</organism>
<dbReference type="Pfam" id="PF00092">
    <property type="entry name" value="VWA"/>
    <property type="match status" value="1"/>
</dbReference>
<name>A0A7U4QMR0_DESA2</name>
<evidence type="ECO:0000256" key="1">
    <source>
        <dbReference type="SAM" id="MobiDB-lite"/>
    </source>
</evidence>
<evidence type="ECO:0000313" key="3">
    <source>
        <dbReference type="EMBL" id="AMM42199.1"/>
    </source>
</evidence>
<proteinExistence type="predicted"/>
<dbReference type="OrthoDB" id="9781333at2"/>
<sequence length="579" mass="67327">MNNLKRFIDLMEIISTALGEDIDLRIRPGQGWFYDYEKNEVVFPEKLLLNYTPEEVIGFTIHEAGHRQLTRIDMRREEFKLFYSKHYLKLLLSVFEDARVNNWMFSLFPGARYYLEFMYKDLLSESLEKSEYVTHLQRQINGSVHPYQLYPHLEYVLSIMYYWRYKKIPKLVNPEVKKALKNTSQFFEEIFNCFPKGRAGEKERFAFACKTAQLIKEHILEDYERLVHISKERVDQALQNREIKNHSGHGGSGSGLSAIEQSAKELAERLSPKIDRPDKEQADKYMPINRQKTQESKPSPSLTLKALVREQRRVKKEEDLSIYHKFYKDIAGVIQHLCGVLENYFFKNTRLRYQGYFKSGQKPDLRKAMNQSRKIQQKCPLEKKDLEIFMRRRLPTARTHSIALILDESGSMVEPKRSAALKGLLLFMESLTNLDIDYAIIGFSDTVMVHKMFGEGMNQSQRADLFEEISMYIPSGMTADADALALTTELLEKEPREAIKFIMMITDGEGNINNTGKTFAELQEEALAKDIEVIGVGLGGYVTQVDKRYKTSVQVEEIIDLPRILSKVLEEKIIYDECS</sequence>